<keyword evidence="2" id="KW-1185">Reference proteome</keyword>
<comment type="caution">
    <text evidence="1">The sequence shown here is derived from an EMBL/GenBank/DDBJ whole genome shotgun (WGS) entry which is preliminary data.</text>
</comment>
<evidence type="ECO:0000313" key="2">
    <source>
        <dbReference type="Proteomes" id="UP001194539"/>
    </source>
</evidence>
<dbReference type="PANTHER" id="PTHR39327">
    <property type="match status" value="1"/>
</dbReference>
<dbReference type="PANTHER" id="PTHR39327:SF1">
    <property type="entry name" value="BLR5470 PROTEIN"/>
    <property type="match status" value="1"/>
</dbReference>
<name>A0ABS0NZH5_9BRAD</name>
<evidence type="ECO:0000313" key="1">
    <source>
        <dbReference type="EMBL" id="MBH5386396.1"/>
    </source>
</evidence>
<dbReference type="Gene3D" id="3.10.620.30">
    <property type="match status" value="1"/>
</dbReference>
<reference evidence="1 2" key="1">
    <citation type="submission" date="2020-07" db="EMBL/GenBank/DDBJ databases">
        <title>Bradyrhizobium diversity isolated from nodules of indigenous legumes of Western Australia.</title>
        <authorList>
            <person name="Klepa M.S."/>
        </authorList>
    </citation>
    <scope>NUCLEOTIDE SEQUENCE [LARGE SCALE GENOMIC DNA]</scope>
    <source>
        <strain evidence="1 2">CNPSo 4019</strain>
    </source>
</reference>
<protein>
    <submittedName>
        <fullName evidence="1">Transglutaminase-like cysteine peptidase</fullName>
    </submittedName>
</protein>
<sequence length="207" mass="23050">MRRTLMLAAGAVATIASQTMTTARSADGKLSGMPTIAVSASPHLKLDGPALAPMAYTMFCLRYQDDCRVRLLFRGGPIRLTEARWADLKEANQSVNRAIIPEASEPGPPVEAWLIDPERGDCNDYAVSKRHKLLQRGWPSRTLLLGEVVTASGQHHLVLVVRTKSGDLVLDNLTPQIRSWSRAPYHWVRLQSPDNPRYWRTVAQRGE</sequence>
<dbReference type="EMBL" id="JACEGD010000007">
    <property type="protein sequence ID" value="MBH5386396.1"/>
    <property type="molecule type" value="Genomic_DNA"/>
</dbReference>
<accession>A0ABS0NZH5</accession>
<dbReference type="InterPro" id="IPR010319">
    <property type="entry name" value="Transglutaminase-like_Cys_pept"/>
</dbReference>
<gene>
    <name evidence="1" type="ORF">H1B27_08875</name>
</gene>
<dbReference type="Pfam" id="PF06035">
    <property type="entry name" value="Peptidase_C93"/>
    <property type="match status" value="1"/>
</dbReference>
<organism evidence="1 2">
    <name type="scientific">Bradyrhizobium diversitatis</name>
    <dbReference type="NCBI Taxonomy" id="2755406"/>
    <lineage>
        <taxon>Bacteria</taxon>
        <taxon>Pseudomonadati</taxon>
        <taxon>Pseudomonadota</taxon>
        <taxon>Alphaproteobacteria</taxon>
        <taxon>Hyphomicrobiales</taxon>
        <taxon>Nitrobacteraceae</taxon>
        <taxon>Bradyrhizobium</taxon>
    </lineage>
</organism>
<dbReference type="Proteomes" id="UP001194539">
    <property type="component" value="Unassembled WGS sequence"/>
</dbReference>
<proteinExistence type="predicted"/>